<feature type="region of interest" description="Disordered" evidence="3">
    <location>
        <begin position="117"/>
        <end position="145"/>
    </location>
</feature>
<dbReference type="InterPro" id="IPR001647">
    <property type="entry name" value="HTH_TetR"/>
</dbReference>
<dbReference type="Proteomes" id="UP001240150">
    <property type="component" value="Chromosome"/>
</dbReference>
<feature type="compositionally biased region" description="Pro residues" evidence="3">
    <location>
        <begin position="127"/>
        <end position="137"/>
    </location>
</feature>
<feature type="region of interest" description="Disordered" evidence="3">
    <location>
        <begin position="222"/>
        <end position="249"/>
    </location>
</feature>
<sequence length="249" mass="26964">MAMPYETTGRTRQKSRTRQALIDATRELLAGGQTPRVEDAAAHSGISRTTAYRYFANQRALLLATQPEIHPDTLLGPEAPTDPRDRLDAFMAAFSQYNLQWQPQLRSALRLSLEPTFRGASHEPSTAPSPPSQPAPPAHDAAATEPGRPLLRQGRAVAWIEDALAPLEHSHPRVDRHRLAIAIRSATGIESLIWLQDVAGQSPAEAAETVRHTARALLDAALRQSLDHADPTPEAADAAGKGAPSSRSR</sequence>
<dbReference type="RefSeq" id="WP_284914500.1">
    <property type="nucleotide sequence ID" value="NZ_CP126980.1"/>
</dbReference>
<protein>
    <submittedName>
        <fullName evidence="5">TetR/AcrR family transcriptional regulator</fullName>
    </submittedName>
</protein>
<organism evidence="5 6">
    <name type="scientific">Actinoplanes oblitus</name>
    <dbReference type="NCBI Taxonomy" id="3040509"/>
    <lineage>
        <taxon>Bacteria</taxon>
        <taxon>Bacillati</taxon>
        <taxon>Actinomycetota</taxon>
        <taxon>Actinomycetes</taxon>
        <taxon>Micromonosporales</taxon>
        <taxon>Micromonosporaceae</taxon>
        <taxon>Actinoplanes</taxon>
    </lineage>
</organism>
<dbReference type="Gene3D" id="1.10.357.10">
    <property type="entry name" value="Tetracycline Repressor, domain 2"/>
    <property type="match status" value="1"/>
</dbReference>
<dbReference type="EMBL" id="CP126980">
    <property type="protein sequence ID" value="WIM93293.1"/>
    <property type="molecule type" value="Genomic_DNA"/>
</dbReference>
<keyword evidence="6" id="KW-1185">Reference proteome</keyword>
<gene>
    <name evidence="5" type="ORF">ACTOB_005268</name>
</gene>
<evidence type="ECO:0000313" key="5">
    <source>
        <dbReference type="EMBL" id="WIM93293.1"/>
    </source>
</evidence>
<dbReference type="SUPFAM" id="SSF46689">
    <property type="entry name" value="Homeodomain-like"/>
    <property type="match status" value="1"/>
</dbReference>
<evidence type="ECO:0000313" key="6">
    <source>
        <dbReference type="Proteomes" id="UP001240150"/>
    </source>
</evidence>
<dbReference type="PROSITE" id="PS50977">
    <property type="entry name" value="HTH_TETR_2"/>
    <property type="match status" value="1"/>
</dbReference>
<evidence type="ECO:0000256" key="3">
    <source>
        <dbReference type="SAM" id="MobiDB-lite"/>
    </source>
</evidence>
<dbReference type="InterPro" id="IPR009057">
    <property type="entry name" value="Homeodomain-like_sf"/>
</dbReference>
<accession>A0ABY8W6J8</accession>
<evidence type="ECO:0000256" key="2">
    <source>
        <dbReference type="PROSITE-ProRule" id="PRU00335"/>
    </source>
</evidence>
<name>A0ABY8W6J8_9ACTN</name>
<proteinExistence type="predicted"/>
<keyword evidence="1 2" id="KW-0238">DNA-binding</keyword>
<evidence type="ECO:0000259" key="4">
    <source>
        <dbReference type="PROSITE" id="PS50977"/>
    </source>
</evidence>
<reference evidence="5 6" key="1">
    <citation type="submission" date="2023-06" db="EMBL/GenBank/DDBJ databases">
        <authorList>
            <person name="Yushchuk O."/>
            <person name="Binda E."/>
            <person name="Ruckert-Reed C."/>
            <person name="Fedorenko V."/>
            <person name="Kalinowski J."/>
            <person name="Marinelli F."/>
        </authorList>
    </citation>
    <scope>NUCLEOTIDE SEQUENCE [LARGE SCALE GENOMIC DNA]</scope>
    <source>
        <strain evidence="5 6">NRRL 3884</strain>
    </source>
</reference>
<feature type="domain" description="HTH tetR-type" evidence="4">
    <location>
        <begin position="15"/>
        <end position="73"/>
    </location>
</feature>
<feature type="DNA-binding region" description="H-T-H motif" evidence="2">
    <location>
        <begin position="36"/>
        <end position="55"/>
    </location>
</feature>
<evidence type="ECO:0000256" key="1">
    <source>
        <dbReference type="ARBA" id="ARBA00023125"/>
    </source>
</evidence>